<dbReference type="InterPro" id="IPR006638">
    <property type="entry name" value="Elp3/MiaA/NifB-like_rSAM"/>
</dbReference>
<dbReference type="Pfam" id="PF11823">
    <property type="entry name" value="Se_S_carrier"/>
    <property type="match status" value="1"/>
</dbReference>
<dbReference type="InterPro" id="IPR013785">
    <property type="entry name" value="Aldolase_TIM"/>
</dbReference>
<accession>A0A833MAY3</accession>
<dbReference type="GO" id="GO:0051539">
    <property type="term" value="F:4 iron, 4 sulfur cluster binding"/>
    <property type="evidence" value="ECO:0007669"/>
    <property type="project" value="UniProtKB-KW"/>
</dbReference>
<evidence type="ECO:0000313" key="10">
    <source>
        <dbReference type="EMBL" id="KAB3533574.1"/>
    </source>
</evidence>
<protein>
    <submittedName>
        <fullName evidence="10">[FeFe] hydrogenase H-cluster radical SAM maturase HydE</fullName>
    </submittedName>
</protein>
<evidence type="ECO:0000256" key="3">
    <source>
        <dbReference type="ARBA" id="ARBA00022723"/>
    </source>
</evidence>
<keyword evidence="3" id="KW-0479">Metal-binding</keyword>
<dbReference type="EMBL" id="WBZB01000002">
    <property type="protein sequence ID" value="KAB3533574.1"/>
    <property type="molecule type" value="Genomic_DNA"/>
</dbReference>
<dbReference type="InterPro" id="IPR021778">
    <property type="entry name" value="Se/S_carrier-like"/>
</dbReference>
<name>A0A833MAY3_9FIRM</name>
<dbReference type="PANTHER" id="PTHR43726">
    <property type="entry name" value="3-METHYLORNITHINE SYNTHASE"/>
    <property type="match status" value="1"/>
</dbReference>
<dbReference type="PROSITE" id="PS51918">
    <property type="entry name" value="RADICAL_SAM"/>
    <property type="match status" value="1"/>
</dbReference>
<feature type="binding site" evidence="8">
    <location>
        <position position="271"/>
    </location>
    <ligand>
        <name>S-adenosyl-L-methionine</name>
        <dbReference type="ChEBI" id="CHEBI:59789"/>
    </ligand>
</feature>
<evidence type="ECO:0000256" key="7">
    <source>
        <dbReference type="PIRSR" id="PIRSR004762-1"/>
    </source>
</evidence>
<dbReference type="InterPro" id="IPR024021">
    <property type="entry name" value="FeFe-hyd_HydE_rSAM"/>
</dbReference>
<dbReference type="PANTHER" id="PTHR43726:SF1">
    <property type="entry name" value="BIOTIN SYNTHASE"/>
    <property type="match status" value="1"/>
</dbReference>
<evidence type="ECO:0000256" key="1">
    <source>
        <dbReference type="ARBA" id="ARBA00022485"/>
    </source>
</evidence>
<comment type="cofactor">
    <cofactor evidence="6">
        <name>[2Fe-2S] cluster</name>
        <dbReference type="ChEBI" id="CHEBI:190135"/>
    </cofactor>
</comment>
<dbReference type="SFLD" id="SFLDG01280">
    <property type="entry name" value="HydE/PylB-like"/>
    <property type="match status" value="1"/>
</dbReference>
<keyword evidence="11" id="KW-1185">Reference proteome</keyword>
<dbReference type="SFLD" id="SFLDS00029">
    <property type="entry name" value="Radical_SAM"/>
    <property type="match status" value="1"/>
</dbReference>
<dbReference type="PIRSF" id="PIRSF004762">
    <property type="entry name" value="CHP00423"/>
    <property type="match status" value="1"/>
</dbReference>
<evidence type="ECO:0000259" key="9">
    <source>
        <dbReference type="PROSITE" id="PS51918"/>
    </source>
</evidence>
<dbReference type="SUPFAM" id="SSF102114">
    <property type="entry name" value="Radical SAM enzymes"/>
    <property type="match status" value="1"/>
</dbReference>
<dbReference type="GO" id="GO:0016740">
    <property type="term" value="F:transferase activity"/>
    <property type="evidence" value="ECO:0007669"/>
    <property type="project" value="TreeGrafter"/>
</dbReference>
<feature type="binding site" evidence="7">
    <location>
        <position position="160"/>
    </location>
    <ligand>
        <name>[4Fe-4S] cluster</name>
        <dbReference type="ChEBI" id="CHEBI:49883"/>
        <note>4Fe-4S-S-AdoMet</note>
    </ligand>
</feature>
<dbReference type="Proteomes" id="UP000465601">
    <property type="component" value="Unassembled WGS sequence"/>
</dbReference>
<feature type="binding site" evidence="7">
    <location>
        <position position="157"/>
    </location>
    <ligand>
        <name>[4Fe-4S] cluster</name>
        <dbReference type="ChEBI" id="CHEBI:49883"/>
        <note>4Fe-4S-S-AdoMet</note>
    </ligand>
</feature>
<dbReference type="OrthoDB" id="9775764at2"/>
<evidence type="ECO:0000256" key="4">
    <source>
        <dbReference type="ARBA" id="ARBA00023004"/>
    </source>
</evidence>
<keyword evidence="1 7" id="KW-0004">4Fe-4S</keyword>
<dbReference type="CDD" id="cd01335">
    <property type="entry name" value="Radical_SAM"/>
    <property type="match status" value="1"/>
</dbReference>
<evidence type="ECO:0000256" key="6">
    <source>
        <dbReference type="ARBA" id="ARBA00034078"/>
    </source>
</evidence>
<dbReference type="SMART" id="SM00876">
    <property type="entry name" value="BATS"/>
    <property type="match status" value="1"/>
</dbReference>
<dbReference type="Pfam" id="PF04055">
    <property type="entry name" value="Radical_SAM"/>
    <property type="match status" value="1"/>
</dbReference>
<dbReference type="AlphaFoldDB" id="A0A833MAY3"/>
<sequence>MKRIIIVCSSTNHMLKADTILRERGLVVDLVPTPSQYGSICSTSILLEEIDKKSAEESLENTNIKFSIHPYETRKLTGLMEALKNQNISTAFQVVMNKIELGMDLTKEDILLLLKTESKKEIETLYGVADRLRREIVGDIVEIRAAIEFSNYCKKSCNYCGIRKGCDLPHRYRMEEDEILEAVKDILSLGIKTVILQSGEDDYYTTEKICSILRRIKKETKMGITLSIGERSREDYLKFREAGANNFLLKIETTNQEVFERIHPDNDFDQRLQCAKWLKELGYVNGSGNMIGLPGQTVEDIADDIVYYRDMGIHMIGIGPFIPAPGTPYENLPTGSVEMTLKAIAVTRIVCKNVFLPATTALASIDADGQRKALEVGANTIMLISTPDKYKKSYQLYKNKNMIDIQSAIDAVKGANRRLPKYLKVTSKEGI</sequence>
<comment type="cofactor">
    <cofactor evidence="7">
        <name>[4Fe-4S] cluster</name>
        <dbReference type="ChEBI" id="CHEBI:49883"/>
    </cofactor>
    <text evidence="7">Binds 1 [4Fe-4S] cluster. The cluster is coordinated with 3 cysteines and an exchangeable S-adenosyl-L-methionine.</text>
</comment>
<dbReference type="SMART" id="SM00729">
    <property type="entry name" value="Elp3"/>
    <property type="match status" value="1"/>
</dbReference>
<keyword evidence="2 7" id="KW-0949">S-adenosyl-L-methionine</keyword>
<feature type="binding site" evidence="8">
    <location>
        <position position="252"/>
    </location>
    <ligand>
        <name>S-adenosyl-L-methionine</name>
        <dbReference type="ChEBI" id="CHEBI:59789"/>
    </ligand>
</feature>
<organism evidence="10 11">
    <name type="scientific">Alkaliphilus serpentinus</name>
    <dbReference type="NCBI Taxonomy" id="1482731"/>
    <lineage>
        <taxon>Bacteria</taxon>
        <taxon>Bacillati</taxon>
        <taxon>Bacillota</taxon>
        <taxon>Clostridia</taxon>
        <taxon>Peptostreptococcales</taxon>
        <taxon>Natronincolaceae</taxon>
        <taxon>Alkaliphilus</taxon>
    </lineage>
</organism>
<evidence type="ECO:0000256" key="8">
    <source>
        <dbReference type="PIRSR" id="PIRSR004762-2"/>
    </source>
</evidence>
<evidence type="ECO:0000256" key="5">
    <source>
        <dbReference type="ARBA" id="ARBA00023014"/>
    </source>
</evidence>
<feature type="domain" description="Radical SAM core" evidence="9">
    <location>
        <begin position="139"/>
        <end position="359"/>
    </location>
</feature>
<dbReference type="InterPro" id="IPR058240">
    <property type="entry name" value="rSAM_sf"/>
</dbReference>
<dbReference type="NCBIfam" id="TIGR03956">
    <property type="entry name" value="rSAM_HydE"/>
    <property type="match status" value="1"/>
</dbReference>
<proteinExistence type="predicted"/>
<keyword evidence="5 7" id="KW-0411">Iron-sulfur</keyword>
<dbReference type="GO" id="GO:0046872">
    <property type="term" value="F:metal ion binding"/>
    <property type="evidence" value="ECO:0007669"/>
    <property type="project" value="UniProtKB-KW"/>
</dbReference>
<dbReference type="GO" id="GO:0044272">
    <property type="term" value="P:sulfur compound biosynthetic process"/>
    <property type="evidence" value="ECO:0007669"/>
    <property type="project" value="UniProtKB-ARBA"/>
</dbReference>
<keyword evidence="4 7" id="KW-0408">Iron</keyword>
<comment type="caution">
    <text evidence="10">The sequence shown here is derived from an EMBL/GenBank/DDBJ whole genome shotgun (WGS) entry which is preliminary data.</text>
</comment>
<dbReference type="SFLD" id="SFLDG01082">
    <property type="entry name" value="B12-binding_domain_containing"/>
    <property type="match status" value="1"/>
</dbReference>
<dbReference type="InterPro" id="IPR007197">
    <property type="entry name" value="rSAM"/>
</dbReference>
<gene>
    <name evidence="10" type="primary">hydE</name>
    <name evidence="10" type="ORF">F8153_00305</name>
</gene>
<dbReference type="Gene3D" id="3.20.20.70">
    <property type="entry name" value="Aldolase class I"/>
    <property type="match status" value="1"/>
</dbReference>
<dbReference type="SFLD" id="SFLDG01060">
    <property type="entry name" value="BATS_domain_containing"/>
    <property type="match status" value="1"/>
</dbReference>
<dbReference type="InterPro" id="IPR034422">
    <property type="entry name" value="HydE/PylB-like"/>
</dbReference>
<evidence type="ECO:0000256" key="2">
    <source>
        <dbReference type="ARBA" id="ARBA00022691"/>
    </source>
</evidence>
<feature type="binding site" evidence="7">
    <location>
        <position position="153"/>
    </location>
    <ligand>
        <name>[4Fe-4S] cluster</name>
        <dbReference type="ChEBI" id="CHEBI:49883"/>
        <note>4Fe-4S-S-AdoMet</note>
    </ligand>
</feature>
<dbReference type="GO" id="GO:0042364">
    <property type="term" value="P:water-soluble vitamin biosynthetic process"/>
    <property type="evidence" value="ECO:0007669"/>
    <property type="project" value="UniProtKB-ARBA"/>
</dbReference>
<evidence type="ECO:0000313" key="11">
    <source>
        <dbReference type="Proteomes" id="UP000465601"/>
    </source>
</evidence>
<reference evidence="10 11" key="1">
    <citation type="submission" date="2019-10" db="EMBL/GenBank/DDBJ databases">
        <title>Alkaliphilus serpentinus sp. nov. and Alkaliphilus pronyensis sp. nov., two novel anaerobic alkaliphilic species isolated from the serpentinized-hosted hydrothermal field of the Prony Bay (New Caledonia).</title>
        <authorList>
            <person name="Postec A."/>
        </authorList>
    </citation>
    <scope>NUCLEOTIDE SEQUENCE [LARGE SCALE GENOMIC DNA]</scope>
    <source>
        <strain evidence="10 11">LacT</strain>
    </source>
</reference>
<feature type="binding site" evidence="8">
    <location>
        <position position="227"/>
    </location>
    <ligand>
        <name>(3R)-3-methyl-D-ornithine</name>
        <dbReference type="ChEBI" id="CHEBI:64642"/>
    </ligand>
</feature>
<dbReference type="InterPro" id="IPR010722">
    <property type="entry name" value="BATS_dom"/>
</dbReference>